<dbReference type="PRINTS" id="PR00463">
    <property type="entry name" value="EP450I"/>
</dbReference>
<keyword evidence="2" id="KW-0408">Iron</keyword>
<dbReference type="GO" id="GO:0020037">
    <property type="term" value="F:heme binding"/>
    <property type="evidence" value="ECO:0007669"/>
    <property type="project" value="InterPro"/>
</dbReference>
<dbReference type="PANTHER" id="PTHR24305">
    <property type="entry name" value="CYTOCHROME P450"/>
    <property type="match status" value="1"/>
</dbReference>
<dbReference type="Proteomes" id="UP000638313">
    <property type="component" value="Unassembled WGS sequence"/>
</dbReference>
<dbReference type="GO" id="GO:0004497">
    <property type="term" value="F:monooxygenase activity"/>
    <property type="evidence" value="ECO:0007669"/>
    <property type="project" value="InterPro"/>
</dbReference>
<comment type="cofactor">
    <cofactor evidence="2">
        <name>heme</name>
        <dbReference type="ChEBI" id="CHEBI:30413"/>
    </cofactor>
</comment>
<keyword evidence="4" id="KW-1185">Reference proteome</keyword>
<dbReference type="GO" id="GO:0016705">
    <property type="term" value="F:oxidoreductase activity, acting on paired donors, with incorporation or reduction of molecular oxygen"/>
    <property type="evidence" value="ECO:0007669"/>
    <property type="project" value="InterPro"/>
</dbReference>
<evidence type="ECO:0000313" key="3">
    <source>
        <dbReference type="EMBL" id="GHF65229.1"/>
    </source>
</evidence>
<evidence type="ECO:0000313" key="4">
    <source>
        <dbReference type="Proteomes" id="UP000638313"/>
    </source>
</evidence>
<dbReference type="InterPro" id="IPR036396">
    <property type="entry name" value="Cyt_P450_sf"/>
</dbReference>
<dbReference type="RefSeq" id="WP_229891556.1">
    <property type="nucleotide sequence ID" value="NZ_BNBD01000014.1"/>
</dbReference>
<gene>
    <name evidence="3" type="ORF">GCM10010218_53370</name>
</gene>
<organism evidence="3 4">
    <name type="scientific">Streptomyces mashuensis</name>
    <dbReference type="NCBI Taxonomy" id="33904"/>
    <lineage>
        <taxon>Bacteria</taxon>
        <taxon>Bacillati</taxon>
        <taxon>Actinomycetota</taxon>
        <taxon>Actinomycetes</taxon>
        <taxon>Kitasatosporales</taxon>
        <taxon>Streptomycetaceae</taxon>
        <taxon>Streptomyces</taxon>
    </lineage>
</organism>
<dbReference type="SUPFAM" id="SSF48264">
    <property type="entry name" value="Cytochrome P450"/>
    <property type="match status" value="1"/>
</dbReference>
<proteinExistence type="inferred from homology"/>
<dbReference type="AlphaFoldDB" id="A0A919B7D5"/>
<dbReference type="GO" id="GO:0005506">
    <property type="term" value="F:iron ion binding"/>
    <property type="evidence" value="ECO:0007669"/>
    <property type="project" value="InterPro"/>
</dbReference>
<keyword evidence="2" id="KW-0479">Metal-binding</keyword>
<dbReference type="PANTHER" id="PTHR24305:SF166">
    <property type="entry name" value="CYTOCHROME P450 12A4, MITOCHONDRIAL-RELATED"/>
    <property type="match status" value="1"/>
</dbReference>
<dbReference type="InterPro" id="IPR050121">
    <property type="entry name" value="Cytochrome_P450_monoxygenase"/>
</dbReference>
<dbReference type="EMBL" id="BNBD01000014">
    <property type="protein sequence ID" value="GHF65229.1"/>
    <property type="molecule type" value="Genomic_DNA"/>
</dbReference>
<feature type="binding site" description="axial binding residue" evidence="2">
    <location>
        <position position="376"/>
    </location>
    <ligand>
        <name>heme</name>
        <dbReference type="ChEBI" id="CHEBI:30413"/>
    </ligand>
    <ligandPart>
        <name>Fe</name>
        <dbReference type="ChEBI" id="CHEBI:18248"/>
    </ligandPart>
</feature>
<evidence type="ECO:0000256" key="2">
    <source>
        <dbReference type="PIRSR" id="PIRSR602401-1"/>
    </source>
</evidence>
<dbReference type="PRINTS" id="PR00385">
    <property type="entry name" value="P450"/>
</dbReference>
<keyword evidence="2" id="KW-0349">Heme</keyword>
<dbReference type="Gene3D" id="1.10.630.10">
    <property type="entry name" value="Cytochrome P450"/>
    <property type="match status" value="1"/>
</dbReference>
<sequence length="432" mass="46102">MTPSAAPGAWPLVGHAPALLRDPLGFLASLPAHGDLVAVRIGPFRAVVVCDPALTRQVLADDRTYDKGGPIVDRAAEAIGRGLGTCPHSEHRRQRRLTQPAFHPSRMAGYARVMAAGTAAVTAAWRHGEVLDVLAQTHRIAHDVVVEALFTGALPPEDRGRVVEDVTTVLTHAYRRAVLPPLAALPTPANRRYHRARARLRRTLHAVVTERRAHGTDHGDLLSALDTTRSGLTVEETVDQAVAIIAAGTDTTAVALAWALHLLARRPAVQHRVAAEATTVLGGATPDLGHVPGLALTGRVLDEALRLYPPGWLFTRTVTTPTALGGCPLPAGTTVVYSPYVLHHRPDLHPQPGTFDPDRTLRKDAFLPFATGPRTCIGARFATVTATLALAHITRSWHLEPVPGTHVRPATGLVLRPSGLRLRVLARGTGGT</sequence>
<reference evidence="3" key="2">
    <citation type="submission" date="2020-09" db="EMBL/GenBank/DDBJ databases">
        <authorList>
            <person name="Sun Q."/>
            <person name="Ohkuma M."/>
        </authorList>
    </citation>
    <scope>NUCLEOTIDE SEQUENCE</scope>
    <source>
        <strain evidence="3">JCM 4059</strain>
    </source>
</reference>
<name>A0A919B7D5_9ACTN</name>
<protein>
    <submittedName>
        <fullName evidence="3">Cytochrome P450</fullName>
    </submittedName>
</protein>
<dbReference type="InterPro" id="IPR002401">
    <property type="entry name" value="Cyt_P450_E_grp-I"/>
</dbReference>
<comment type="caution">
    <text evidence="3">The sequence shown here is derived from an EMBL/GenBank/DDBJ whole genome shotgun (WGS) entry which is preliminary data.</text>
</comment>
<dbReference type="Pfam" id="PF00067">
    <property type="entry name" value="p450"/>
    <property type="match status" value="1"/>
</dbReference>
<accession>A0A919B7D5</accession>
<dbReference type="InterPro" id="IPR001128">
    <property type="entry name" value="Cyt_P450"/>
</dbReference>
<evidence type="ECO:0000256" key="1">
    <source>
        <dbReference type="ARBA" id="ARBA00010617"/>
    </source>
</evidence>
<reference evidence="3" key="1">
    <citation type="journal article" date="2014" name="Int. J. Syst. Evol. Microbiol.">
        <title>Complete genome sequence of Corynebacterium casei LMG S-19264T (=DSM 44701T), isolated from a smear-ripened cheese.</title>
        <authorList>
            <consortium name="US DOE Joint Genome Institute (JGI-PGF)"/>
            <person name="Walter F."/>
            <person name="Albersmeier A."/>
            <person name="Kalinowski J."/>
            <person name="Ruckert C."/>
        </authorList>
    </citation>
    <scope>NUCLEOTIDE SEQUENCE</scope>
    <source>
        <strain evidence="3">JCM 4059</strain>
    </source>
</reference>
<comment type="similarity">
    <text evidence="1">Belongs to the cytochrome P450 family.</text>
</comment>